<feature type="transmembrane region" description="Helical" evidence="1">
    <location>
        <begin position="283"/>
        <end position="307"/>
    </location>
</feature>
<sequence>MVIRRTFLASVLLALALLAALIGAARADGLRLVVPDVTPVAGEMVPVTVRGEYDSTITLEKLVFPDSPAYDWIQVARDRWWDERIGGRMLKVFERKIAVYPRRAGTLVIGPVVHHLTVIGRDRPREPLDVTAERVRVQVAPFPAEGEPLAARALEVTDELSAAPGSLRDGETLVRRVVIRAEGALPHQLPPRPAMRAAWLITFAAPEERKVDLTSDGPVTTVTWLWNLRPKTGEPGVLPAFTFPWFDTGARILRKAEIAAIPFGYASFRAGHGGADRLPPGKVAVAAAATGAGFAVGLAVAVAGLSLRRRAGLAAALRRLVPVDPTRAALRRAGRGGDLLAVRRAAERHLRRRAALGRPVDRDVLAPLDAALYGPAVSALTPAAAVELVLRGTRRRPRA</sequence>
<comment type="caution">
    <text evidence="3">The sequence shown here is derived from an EMBL/GenBank/DDBJ whole genome shotgun (WGS) entry which is preliminary data.</text>
</comment>
<dbReference type="EMBL" id="SNXY01000008">
    <property type="protein sequence ID" value="TDP84199.1"/>
    <property type="molecule type" value="Genomic_DNA"/>
</dbReference>
<evidence type="ECO:0000313" key="4">
    <source>
        <dbReference type="Proteomes" id="UP000294547"/>
    </source>
</evidence>
<keyword evidence="1" id="KW-1133">Transmembrane helix</keyword>
<dbReference type="OrthoDB" id="7688940at2"/>
<reference evidence="3 4" key="1">
    <citation type="submission" date="2019-03" db="EMBL/GenBank/DDBJ databases">
        <title>Genomic Encyclopedia of Type Strains, Phase IV (KMG-IV): sequencing the most valuable type-strain genomes for metagenomic binning, comparative biology and taxonomic classification.</title>
        <authorList>
            <person name="Goeker M."/>
        </authorList>
    </citation>
    <scope>NUCLEOTIDE SEQUENCE [LARGE SCALE GENOMIC DNA]</scope>
    <source>
        <strain evidence="3 4">DSM 102969</strain>
    </source>
</reference>
<evidence type="ECO:0000256" key="1">
    <source>
        <dbReference type="SAM" id="Phobius"/>
    </source>
</evidence>
<gene>
    <name evidence="3" type="ORF">EDD54_2803</name>
</gene>
<dbReference type="PANTHER" id="PTHR40940">
    <property type="entry name" value="PROTEIN BATD-RELATED"/>
    <property type="match status" value="1"/>
</dbReference>
<protein>
    <submittedName>
        <fullName evidence="3">Oxygen tolerance protein BatD</fullName>
    </submittedName>
</protein>
<dbReference type="RefSeq" id="WP_126540158.1">
    <property type="nucleotide sequence ID" value="NZ_BSPM01000002.1"/>
</dbReference>
<feature type="signal peptide" evidence="2">
    <location>
        <begin position="1"/>
        <end position="27"/>
    </location>
</feature>
<keyword evidence="1" id="KW-0812">Transmembrane</keyword>
<keyword evidence="1" id="KW-0472">Membrane</keyword>
<dbReference type="PANTHER" id="PTHR40940:SF1">
    <property type="entry name" value="PROTEIN BATD"/>
    <property type="match status" value="1"/>
</dbReference>
<name>A0A4R6RDF6_9HYPH</name>
<proteinExistence type="predicted"/>
<feature type="chain" id="PRO_5020637717" evidence="2">
    <location>
        <begin position="28"/>
        <end position="399"/>
    </location>
</feature>
<evidence type="ECO:0000313" key="3">
    <source>
        <dbReference type="EMBL" id="TDP84199.1"/>
    </source>
</evidence>
<accession>A0A4R6RDF6</accession>
<keyword evidence="4" id="KW-1185">Reference proteome</keyword>
<keyword evidence="2" id="KW-0732">Signal</keyword>
<dbReference type="AlphaFoldDB" id="A0A4R6RDF6"/>
<organism evidence="3 4">
    <name type="scientific">Oharaeibacter diazotrophicus</name>
    <dbReference type="NCBI Taxonomy" id="1920512"/>
    <lineage>
        <taxon>Bacteria</taxon>
        <taxon>Pseudomonadati</taxon>
        <taxon>Pseudomonadota</taxon>
        <taxon>Alphaproteobacteria</taxon>
        <taxon>Hyphomicrobiales</taxon>
        <taxon>Pleomorphomonadaceae</taxon>
        <taxon>Oharaeibacter</taxon>
    </lineage>
</organism>
<evidence type="ECO:0000256" key="2">
    <source>
        <dbReference type="SAM" id="SignalP"/>
    </source>
</evidence>
<dbReference type="InterPro" id="IPR025738">
    <property type="entry name" value="BatD"/>
</dbReference>
<dbReference type="Proteomes" id="UP000294547">
    <property type="component" value="Unassembled WGS sequence"/>
</dbReference>